<reference evidence="12 13" key="1">
    <citation type="submission" date="2020-09" db="EMBL/GenBank/DDBJ databases">
        <title>Paenibacillus sp. strain PR3 16S rRNA gene Genome sequencing and assembly.</title>
        <authorList>
            <person name="Kim J."/>
        </authorList>
    </citation>
    <scope>NUCLEOTIDE SEQUENCE [LARGE SCALE GENOMIC DNA]</scope>
    <source>
        <strain evidence="12 13">PR3</strain>
    </source>
</reference>
<feature type="domain" description="Sulfatase N-terminal" evidence="11">
    <location>
        <begin position="283"/>
        <end position="570"/>
    </location>
</feature>
<comment type="similarity">
    <text evidence="3 8">Belongs to the LTA synthase family.</text>
</comment>
<evidence type="ECO:0000256" key="10">
    <source>
        <dbReference type="SAM" id="Phobius"/>
    </source>
</evidence>
<feature type="transmembrane region" description="Helical" evidence="10">
    <location>
        <begin position="136"/>
        <end position="157"/>
    </location>
</feature>
<feature type="transmembrane region" description="Helical" evidence="10">
    <location>
        <begin position="12"/>
        <end position="37"/>
    </location>
</feature>
<feature type="transmembrane region" description="Helical" evidence="10">
    <location>
        <begin position="178"/>
        <end position="198"/>
    </location>
</feature>
<keyword evidence="7 8" id="KW-0472">Membrane</keyword>
<comment type="caution">
    <text evidence="12">The sequence shown here is derived from an EMBL/GenBank/DDBJ whole genome shotgun (WGS) entry which is preliminary data.</text>
</comment>
<feature type="compositionally biased region" description="Basic and acidic residues" evidence="9">
    <location>
        <begin position="676"/>
        <end position="686"/>
    </location>
</feature>
<dbReference type="PANTHER" id="PTHR47371:SF3">
    <property type="entry name" value="PHOSPHOGLYCEROL TRANSFERASE I"/>
    <property type="match status" value="1"/>
</dbReference>
<name>A0ABR8MUE8_9BACL</name>
<accession>A0ABR8MUE8</accession>
<feature type="transmembrane region" description="Helical" evidence="10">
    <location>
        <begin position="57"/>
        <end position="75"/>
    </location>
</feature>
<keyword evidence="5 10" id="KW-0812">Transmembrane</keyword>
<evidence type="ECO:0000256" key="8">
    <source>
        <dbReference type="PIRNR" id="PIRNR005091"/>
    </source>
</evidence>
<evidence type="ECO:0000256" key="5">
    <source>
        <dbReference type="ARBA" id="ARBA00022692"/>
    </source>
</evidence>
<evidence type="ECO:0000256" key="2">
    <source>
        <dbReference type="ARBA" id="ARBA00004936"/>
    </source>
</evidence>
<comment type="subcellular location">
    <subcellularLocation>
        <location evidence="1">Cell membrane</location>
        <topology evidence="1">Multi-pass membrane protein</topology>
    </subcellularLocation>
</comment>
<dbReference type="EMBL" id="JACXZA010000003">
    <property type="protein sequence ID" value="MBD3919587.1"/>
    <property type="molecule type" value="Genomic_DNA"/>
</dbReference>
<evidence type="ECO:0000256" key="7">
    <source>
        <dbReference type="ARBA" id="ARBA00023136"/>
    </source>
</evidence>
<dbReference type="RefSeq" id="WP_191203899.1">
    <property type="nucleotide sequence ID" value="NZ_JACXZA010000003.1"/>
</dbReference>
<feature type="transmembrane region" description="Helical" evidence="10">
    <location>
        <begin position="82"/>
        <end position="104"/>
    </location>
</feature>
<keyword evidence="13" id="KW-1185">Reference proteome</keyword>
<dbReference type="Gene3D" id="3.30.1120.170">
    <property type="match status" value="1"/>
</dbReference>
<feature type="region of interest" description="Disordered" evidence="9">
    <location>
        <begin position="665"/>
        <end position="686"/>
    </location>
</feature>
<evidence type="ECO:0000313" key="13">
    <source>
        <dbReference type="Proteomes" id="UP000609346"/>
    </source>
</evidence>
<evidence type="ECO:0000256" key="9">
    <source>
        <dbReference type="SAM" id="MobiDB-lite"/>
    </source>
</evidence>
<gene>
    <name evidence="12" type="ORF">H8B09_12555</name>
</gene>
<evidence type="ECO:0000256" key="6">
    <source>
        <dbReference type="ARBA" id="ARBA00022989"/>
    </source>
</evidence>
<proteinExistence type="inferred from homology"/>
<dbReference type="SUPFAM" id="SSF53649">
    <property type="entry name" value="Alkaline phosphatase-like"/>
    <property type="match status" value="1"/>
</dbReference>
<dbReference type="InterPro" id="IPR012160">
    <property type="entry name" value="LtaS-like"/>
</dbReference>
<evidence type="ECO:0000259" key="11">
    <source>
        <dbReference type="Pfam" id="PF00884"/>
    </source>
</evidence>
<organism evidence="12 13">
    <name type="scientific">Paenibacillus terricola</name>
    <dbReference type="NCBI Taxonomy" id="2763503"/>
    <lineage>
        <taxon>Bacteria</taxon>
        <taxon>Bacillati</taxon>
        <taxon>Bacillota</taxon>
        <taxon>Bacilli</taxon>
        <taxon>Bacillales</taxon>
        <taxon>Paenibacillaceae</taxon>
        <taxon>Paenibacillus</taxon>
    </lineage>
</organism>
<evidence type="ECO:0000313" key="12">
    <source>
        <dbReference type="EMBL" id="MBD3919587.1"/>
    </source>
</evidence>
<keyword evidence="4 8" id="KW-1003">Cell membrane</keyword>
<dbReference type="Gene3D" id="3.40.720.10">
    <property type="entry name" value="Alkaline Phosphatase, subunit A"/>
    <property type="match status" value="1"/>
</dbReference>
<dbReference type="CDD" id="cd16015">
    <property type="entry name" value="LTA_synthase"/>
    <property type="match status" value="1"/>
</dbReference>
<protein>
    <submittedName>
        <fullName evidence="12">LTA synthase family protein</fullName>
    </submittedName>
</protein>
<sequence length="686" mass="77494">MERPLQQAARRGLHVSAGLLVRFLAADLLSFYVLMMLKLFMFDRFINVPNMAMNVDDVFVALGTLALASFWTILLPKRGRMIALIVLNLILTFVIYADLIYFRYFQDLISVPVLTQAGQVESLGDSIDSLLGWNDLWFFADWPFVIVLSILGFRSMGRKNKAARLSFNSRKSPLLRRWLFRLSFMLIVFATGVTLVFVPVNIAKRTWAQGLFVGNWWNLSIYNVTGVLGFHGYDVYRYANQHWIHKAVASDQQIQEAEEWFKARGDVRRSLEADPTFGEYKGSNVIMVQAEAFMNFVIGQSIGGQEITPNLNKLIQESAYFDNFSHQTSQGRTSDADFAVQCSVQPQPSGSVFIQYAQNDFDCTPAALKAAGYTTSVFHAYDGGFWNRNTMYERMQYDTFYGRKHFTIDEPLGWSLGDNSFFRQSTDVMSEQKQPFYSFLITLSSHHPYALPASYQKLDIGSFKGTMFGDYLQAVHYVDESLGNFIEQLKKEGLWDRSIFLFYGDHDNSIREWEPFEQLLGHPLNEIQRQQVLKEVPFLVHLPDGKHAGTYHNVGGQLDVSPTIMHLLGISSADLHKVGTPLVLSKPLDGKKVVYRNGGFTDGTVYYMPPTDGILEHGTCYDANTGNTVDMAGCIDGAKQAREELRVSDMTVQYNIIGRLNDRAAQGQAQTQANSKSKDTEAAKAS</sequence>
<dbReference type="InterPro" id="IPR017850">
    <property type="entry name" value="Alkaline_phosphatase_core_sf"/>
</dbReference>
<dbReference type="Pfam" id="PF00884">
    <property type="entry name" value="Sulfatase"/>
    <property type="match status" value="1"/>
</dbReference>
<dbReference type="PANTHER" id="PTHR47371">
    <property type="entry name" value="LIPOTEICHOIC ACID SYNTHASE"/>
    <property type="match status" value="1"/>
</dbReference>
<evidence type="ECO:0000256" key="4">
    <source>
        <dbReference type="ARBA" id="ARBA00022475"/>
    </source>
</evidence>
<dbReference type="InterPro" id="IPR050448">
    <property type="entry name" value="OpgB/LTA_synthase_biosynth"/>
</dbReference>
<dbReference type="Proteomes" id="UP000609346">
    <property type="component" value="Unassembled WGS sequence"/>
</dbReference>
<comment type="pathway">
    <text evidence="2">Cell wall biogenesis; lipoteichoic acid biosynthesis.</text>
</comment>
<evidence type="ECO:0000256" key="3">
    <source>
        <dbReference type="ARBA" id="ARBA00009983"/>
    </source>
</evidence>
<keyword evidence="6 10" id="KW-1133">Transmembrane helix</keyword>
<dbReference type="PIRSF" id="PIRSF005091">
    <property type="entry name" value="Mmb_sulf_HI1246"/>
    <property type="match status" value="1"/>
</dbReference>
<evidence type="ECO:0000256" key="1">
    <source>
        <dbReference type="ARBA" id="ARBA00004651"/>
    </source>
</evidence>
<dbReference type="InterPro" id="IPR000917">
    <property type="entry name" value="Sulfatase_N"/>
</dbReference>